<feature type="region of interest" description="Disordered" evidence="1">
    <location>
        <begin position="110"/>
        <end position="131"/>
    </location>
</feature>
<evidence type="ECO:0008006" key="3">
    <source>
        <dbReference type="Google" id="ProtNLM"/>
    </source>
</evidence>
<feature type="region of interest" description="Disordered" evidence="1">
    <location>
        <begin position="35"/>
        <end position="67"/>
    </location>
</feature>
<evidence type="ECO:0000313" key="2">
    <source>
        <dbReference type="EMBL" id="CAD8477034.1"/>
    </source>
</evidence>
<protein>
    <recommendedName>
        <fullName evidence="3">BHLH domain-containing protein</fullName>
    </recommendedName>
</protein>
<sequence length="560" mass="62294">MSAFYQTMPRSRAPLPAISIQPNLEDGAFCMPVVIPKKRGRKPKPIAEMQAKRRNDDRDKKRRKRDKINTLIKTLDNLVSNQVNKKQQQLRPRTLNEVLQAVVESVKDSQSMGHGDIAGAGKKHAVDGPSEGVKPELYRESLLKCAGAGYLSMDASFNILNANSTMVEMLIGNDVLVDLTGTSSEPGVLLQGQNLCRFLSEKENYTLRCATKNCADAEKNEHGVFMISLELFNRDGNRVLMPARVAYSQMKKDAFMFSMWVVRPLPHGSEHMDQALSRIMPTVTEEICDFECVEDKGYWIENGGMGSSGPSLFGAGIIEKLTSKAHSTGPHESKKIIQDAMTQMLNPGNSLPGFEDVNDLERDALSDPLSIKERFAAQRTKGGGFHGQYNLVGVPVKLFTIQENRFRVESLLLQRIINSSFIVTGMAVPLEDGSIWLHSEQDMKDSTANSFAYSDRFFYEGILSSDGCDRFKYEKYLITSDQRISSSSRRYSCASSPSFVPVSMPLHPLEVQNIVSFSGEIWDDGDVLSSYPVFESLGTFEGKVLDQLGINSSQSIWSMS</sequence>
<evidence type="ECO:0000256" key="1">
    <source>
        <dbReference type="SAM" id="MobiDB-lite"/>
    </source>
</evidence>
<dbReference type="AlphaFoldDB" id="A0A7S0E9F0"/>
<reference evidence="2" key="1">
    <citation type="submission" date="2021-01" db="EMBL/GenBank/DDBJ databases">
        <authorList>
            <person name="Corre E."/>
            <person name="Pelletier E."/>
            <person name="Niang G."/>
            <person name="Scheremetjew M."/>
            <person name="Finn R."/>
            <person name="Kale V."/>
            <person name="Holt S."/>
            <person name="Cochrane G."/>
            <person name="Meng A."/>
            <person name="Brown T."/>
            <person name="Cohen L."/>
        </authorList>
    </citation>
    <scope>NUCLEOTIDE SEQUENCE</scope>
    <source>
        <strain evidence="2">CCMP325</strain>
    </source>
</reference>
<proteinExistence type="predicted"/>
<organism evidence="2">
    <name type="scientific">Hanusia phi</name>
    <dbReference type="NCBI Taxonomy" id="3032"/>
    <lineage>
        <taxon>Eukaryota</taxon>
        <taxon>Cryptophyceae</taxon>
        <taxon>Pyrenomonadales</taxon>
        <taxon>Geminigeraceae</taxon>
        <taxon>Hanusia</taxon>
    </lineage>
</organism>
<accession>A0A7S0E9F0</accession>
<dbReference type="EMBL" id="HBEO01009493">
    <property type="protein sequence ID" value="CAD8477034.1"/>
    <property type="molecule type" value="Transcribed_RNA"/>
</dbReference>
<gene>
    <name evidence="2" type="ORF">HPHI1048_LOCUS6645</name>
</gene>
<feature type="compositionally biased region" description="Basic and acidic residues" evidence="1">
    <location>
        <begin position="50"/>
        <end position="59"/>
    </location>
</feature>
<name>A0A7S0E9F0_9CRYP</name>